<dbReference type="SUPFAM" id="SSF103473">
    <property type="entry name" value="MFS general substrate transporter"/>
    <property type="match status" value="1"/>
</dbReference>
<evidence type="ECO:0000256" key="1">
    <source>
        <dbReference type="ARBA" id="ARBA00022692"/>
    </source>
</evidence>
<evidence type="ECO:0000313" key="7">
    <source>
        <dbReference type="Proteomes" id="UP000179233"/>
    </source>
</evidence>
<accession>A0A1G1VU45</accession>
<feature type="transmembrane region" description="Helical" evidence="4">
    <location>
        <begin position="116"/>
        <end position="136"/>
    </location>
</feature>
<dbReference type="Proteomes" id="UP000179233">
    <property type="component" value="Unassembled WGS sequence"/>
</dbReference>
<evidence type="ECO:0000313" key="6">
    <source>
        <dbReference type="EMBL" id="OGY18919.1"/>
    </source>
</evidence>
<evidence type="ECO:0000259" key="5">
    <source>
        <dbReference type="PROSITE" id="PS50850"/>
    </source>
</evidence>
<feature type="transmembrane region" description="Helical" evidence="4">
    <location>
        <begin position="277"/>
        <end position="299"/>
    </location>
</feature>
<feature type="transmembrane region" description="Helical" evidence="4">
    <location>
        <begin position="6"/>
        <end position="28"/>
    </location>
</feature>
<feature type="domain" description="Major facilitator superfamily (MFS) profile" evidence="5">
    <location>
        <begin position="1"/>
        <end position="364"/>
    </location>
</feature>
<feature type="transmembrane region" description="Helical" evidence="4">
    <location>
        <begin position="142"/>
        <end position="162"/>
    </location>
</feature>
<dbReference type="PANTHER" id="PTHR23518:SF2">
    <property type="entry name" value="MAJOR FACILITATOR SUPERFAMILY TRANSPORTER"/>
    <property type="match status" value="1"/>
</dbReference>
<dbReference type="PROSITE" id="PS50850">
    <property type="entry name" value="MFS"/>
    <property type="match status" value="1"/>
</dbReference>
<feature type="transmembrane region" description="Helical" evidence="4">
    <location>
        <begin position="253"/>
        <end position="271"/>
    </location>
</feature>
<dbReference type="CDD" id="cd17370">
    <property type="entry name" value="MFS_MJ1317_like"/>
    <property type="match status" value="1"/>
</dbReference>
<dbReference type="InterPro" id="IPR020846">
    <property type="entry name" value="MFS_dom"/>
</dbReference>
<keyword evidence="3 4" id="KW-0472">Membrane</keyword>
<dbReference type="Pfam" id="PF07690">
    <property type="entry name" value="MFS_1"/>
    <property type="match status" value="1"/>
</dbReference>
<evidence type="ECO:0000256" key="4">
    <source>
        <dbReference type="SAM" id="Phobius"/>
    </source>
</evidence>
<comment type="caution">
    <text evidence="6">The sequence shown here is derived from an EMBL/GenBank/DDBJ whole genome shotgun (WGS) entry which is preliminary data.</text>
</comment>
<dbReference type="GO" id="GO:0022857">
    <property type="term" value="F:transmembrane transporter activity"/>
    <property type="evidence" value="ECO:0007669"/>
    <property type="project" value="InterPro"/>
</dbReference>
<feature type="transmembrane region" description="Helical" evidence="4">
    <location>
        <begin position="217"/>
        <end position="241"/>
    </location>
</feature>
<keyword evidence="2 4" id="KW-1133">Transmembrane helix</keyword>
<evidence type="ECO:0000256" key="3">
    <source>
        <dbReference type="ARBA" id="ARBA00023136"/>
    </source>
</evidence>
<dbReference type="InterPro" id="IPR036259">
    <property type="entry name" value="MFS_trans_sf"/>
</dbReference>
<feature type="transmembrane region" description="Helical" evidence="4">
    <location>
        <begin position="341"/>
        <end position="359"/>
    </location>
</feature>
<protein>
    <recommendedName>
        <fullName evidence="5">Major facilitator superfamily (MFS) profile domain-containing protein</fullName>
    </recommendedName>
</protein>
<dbReference type="Gene3D" id="1.20.1250.20">
    <property type="entry name" value="MFS general substrate transporter like domains"/>
    <property type="match status" value="2"/>
</dbReference>
<sequence>MIYPIVPIFLTTVLGTPIAIVGLIEGIAEATASLSKFIFGYISDYLKKRKPFVVAGYSLGTISKMLIGLAYSWHLVLVARFSDRLGKGLRTAARDSLLLENATPENKGFIFGFHRAFDSLGAVLGPLLALILLYLLKENMRLMFFLAFIPSSIGVLLLLLFVRERKKRDWNGDTHLLVNLSWGSISPRLKLFLLVSFLFAIGNSSDVFLLLRAKELGLTTTLVVLVYVLYNVTQTLFATPLGSLADTIGARKVFAGGLLVFSVVYAAFGLIQTSDWLWLLFPVYGLYIAATDGVSKAYISEFIKKEESGTFFGLHQTLTAVAGFLASFIGGVLWTKFGASATFWYGSVMAATAFVLFYTSRKIS</sequence>
<feature type="transmembrane region" description="Helical" evidence="4">
    <location>
        <begin position="191"/>
        <end position="211"/>
    </location>
</feature>
<gene>
    <name evidence="6" type="ORF">A2786_02095</name>
</gene>
<dbReference type="AlphaFoldDB" id="A0A1G1VU45"/>
<dbReference type="PANTHER" id="PTHR23518">
    <property type="entry name" value="C-METHYLTRANSFERASE"/>
    <property type="match status" value="1"/>
</dbReference>
<evidence type="ECO:0000256" key="2">
    <source>
        <dbReference type="ARBA" id="ARBA00022989"/>
    </source>
</evidence>
<proteinExistence type="predicted"/>
<reference evidence="6 7" key="1">
    <citation type="journal article" date="2016" name="Nat. Commun.">
        <title>Thousands of microbial genomes shed light on interconnected biogeochemical processes in an aquifer system.</title>
        <authorList>
            <person name="Anantharaman K."/>
            <person name="Brown C.T."/>
            <person name="Hug L.A."/>
            <person name="Sharon I."/>
            <person name="Castelle C.J."/>
            <person name="Probst A.J."/>
            <person name="Thomas B.C."/>
            <person name="Singh A."/>
            <person name="Wilkins M.J."/>
            <person name="Karaoz U."/>
            <person name="Brodie E.L."/>
            <person name="Williams K.H."/>
            <person name="Hubbard S.S."/>
            <person name="Banfield J.F."/>
        </authorList>
    </citation>
    <scope>NUCLEOTIDE SEQUENCE [LARGE SCALE GENOMIC DNA]</scope>
</reference>
<feature type="transmembrane region" description="Helical" evidence="4">
    <location>
        <begin position="311"/>
        <end position="335"/>
    </location>
</feature>
<keyword evidence="1 4" id="KW-0812">Transmembrane</keyword>
<name>A0A1G1VU45_9BACT</name>
<dbReference type="InterPro" id="IPR011701">
    <property type="entry name" value="MFS"/>
</dbReference>
<dbReference type="EMBL" id="MHCJ01000003">
    <property type="protein sequence ID" value="OGY18919.1"/>
    <property type="molecule type" value="Genomic_DNA"/>
</dbReference>
<organism evidence="6 7">
    <name type="scientific">Candidatus Chisholmbacteria bacterium RIFCSPHIGHO2_01_FULL_52_32</name>
    <dbReference type="NCBI Taxonomy" id="1797591"/>
    <lineage>
        <taxon>Bacteria</taxon>
        <taxon>Candidatus Chisholmiibacteriota</taxon>
    </lineage>
</organism>